<feature type="compositionally biased region" description="Basic and acidic residues" evidence="5">
    <location>
        <begin position="59"/>
        <end position="87"/>
    </location>
</feature>
<gene>
    <name evidence="6" type="ORF">J8A68_004204</name>
</gene>
<dbReference type="PANTHER" id="PTHR13475:SF3">
    <property type="entry name" value="NEUGRIN"/>
    <property type="match status" value="1"/>
</dbReference>
<dbReference type="GO" id="GO:0005739">
    <property type="term" value="C:mitochondrion"/>
    <property type="evidence" value="ECO:0007669"/>
    <property type="project" value="UniProtKB-SubCell"/>
</dbReference>
<protein>
    <recommendedName>
        <fullName evidence="4">Required for respiratory growth protein 9, mitochondrial</fullName>
    </recommendedName>
</protein>
<evidence type="ECO:0000256" key="4">
    <source>
        <dbReference type="ARBA" id="ARBA00013566"/>
    </source>
</evidence>
<feature type="region of interest" description="Disordered" evidence="5">
    <location>
        <begin position="46"/>
        <end position="87"/>
    </location>
</feature>
<comment type="similarity">
    <text evidence="3">Belongs to the RRG9 family.</text>
</comment>
<comment type="function">
    <text evidence="1">Required for respiratory activity and maintenance and expression of the mitochondrial genome.</text>
</comment>
<evidence type="ECO:0000256" key="1">
    <source>
        <dbReference type="ARBA" id="ARBA00003548"/>
    </source>
</evidence>
<reference evidence="6 7" key="1">
    <citation type="journal article" date="2021" name="DNA Res.">
        <title>Genome analysis of Candida subhashii reveals its hybrid nature and dual mitochondrial genome conformations.</title>
        <authorList>
            <person name="Mixao V."/>
            <person name="Hegedusova E."/>
            <person name="Saus E."/>
            <person name="Pryszcz L.P."/>
            <person name="Cillingova A."/>
            <person name="Nosek J."/>
            <person name="Gabaldon T."/>
        </authorList>
    </citation>
    <scope>NUCLEOTIDE SEQUENCE [LARGE SCALE GENOMIC DNA]</scope>
    <source>
        <strain evidence="6 7">CBS 10753</strain>
    </source>
</reference>
<dbReference type="Pfam" id="PF06413">
    <property type="entry name" value="Neugrin"/>
    <property type="match status" value="1"/>
</dbReference>
<evidence type="ECO:0000256" key="3">
    <source>
        <dbReference type="ARBA" id="ARBA00010895"/>
    </source>
</evidence>
<dbReference type="PANTHER" id="PTHR13475">
    <property type="entry name" value="NEUGRIN"/>
    <property type="match status" value="1"/>
</dbReference>
<accession>A0A8J5QKV5</accession>
<dbReference type="GO" id="GO:0005634">
    <property type="term" value="C:nucleus"/>
    <property type="evidence" value="ECO:0007669"/>
    <property type="project" value="TreeGrafter"/>
</dbReference>
<dbReference type="EMBL" id="JAGSYN010000181">
    <property type="protein sequence ID" value="KAG7662310.1"/>
    <property type="molecule type" value="Genomic_DNA"/>
</dbReference>
<dbReference type="InterPro" id="IPR010487">
    <property type="entry name" value="NGRN/Rrg9"/>
</dbReference>
<dbReference type="RefSeq" id="XP_049262543.1">
    <property type="nucleotide sequence ID" value="XM_049408138.1"/>
</dbReference>
<keyword evidence="7" id="KW-1185">Reference proteome</keyword>
<feature type="region of interest" description="Disordered" evidence="5">
    <location>
        <begin position="217"/>
        <end position="265"/>
    </location>
</feature>
<comment type="subcellular location">
    <subcellularLocation>
        <location evidence="2">Mitochondrion</location>
    </subcellularLocation>
</comment>
<name>A0A8J5QKV5_9ASCO</name>
<proteinExistence type="inferred from homology"/>
<sequence length="265" mass="31120">MLRHLALGNKLYTPELSRSISRQNVISPLKSCIRSYSSKDPWEGIEIRMKKKPAPSSNIKEDPPRESERDVVTAKEHAEKPKEIKHEEIKPKEIRPNINLDFDEYRKKLLPQQDRSRLPDWQKRDISIKKRYGTWQPTHKLSREKMNALRDLKDLHPQMTTKELADAFGISPEAVRRILKSTWIPSDEEEDRILLKQTQEKLLSKYYKREYREKLRSQMKDGERDGFGSRSGGVFASRSGSGGDRSRPRKPSLLDIMNHNNDWKF</sequence>
<evidence type="ECO:0000313" key="6">
    <source>
        <dbReference type="EMBL" id="KAG7662310.1"/>
    </source>
</evidence>
<comment type="caution">
    <text evidence="6">The sequence shown here is derived from an EMBL/GenBank/DDBJ whole genome shotgun (WGS) entry which is preliminary data.</text>
</comment>
<feature type="compositionally biased region" description="Basic and acidic residues" evidence="5">
    <location>
        <begin position="217"/>
        <end position="227"/>
    </location>
</feature>
<dbReference type="GeneID" id="73471004"/>
<evidence type="ECO:0000256" key="5">
    <source>
        <dbReference type="SAM" id="MobiDB-lite"/>
    </source>
</evidence>
<dbReference type="AlphaFoldDB" id="A0A8J5QKV5"/>
<evidence type="ECO:0000313" key="7">
    <source>
        <dbReference type="Proteomes" id="UP000694255"/>
    </source>
</evidence>
<organism evidence="6 7">
    <name type="scientific">[Candida] subhashii</name>
    <dbReference type="NCBI Taxonomy" id="561895"/>
    <lineage>
        <taxon>Eukaryota</taxon>
        <taxon>Fungi</taxon>
        <taxon>Dikarya</taxon>
        <taxon>Ascomycota</taxon>
        <taxon>Saccharomycotina</taxon>
        <taxon>Pichiomycetes</taxon>
        <taxon>Debaryomycetaceae</taxon>
        <taxon>Spathaspora</taxon>
    </lineage>
</organism>
<dbReference type="Proteomes" id="UP000694255">
    <property type="component" value="Unassembled WGS sequence"/>
</dbReference>
<evidence type="ECO:0000256" key="2">
    <source>
        <dbReference type="ARBA" id="ARBA00004173"/>
    </source>
</evidence>
<dbReference type="OrthoDB" id="5578174at2759"/>